<feature type="domain" description="Glucose-methanol-choline oxidoreductase N-terminal" evidence="6">
    <location>
        <begin position="120"/>
        <end position="328"/>
    </location>
</feature>
<keyword evidence="3" id="KW-0285">Flavoprotein</keyword>
<protein>
    <submittedName>
        <fullName evidence="7">GMC oxidoreductase</fullName>
    </submittedName>
</protein>
<dbReference type="InterPro" id="IPR006311">
    <property type="entry name" value="TAT_signal"/>
</dbReference>
<dbReference type="Pfam" id="PF22500">
    <property type="entry name" value="GMC_oxred_C_1st"/>
    <property type="match status" value="1"/>
</dbReference>
<dbReference type="SUPFAM" id="SSF51905">
    <property type="entry name" value="FAD/NAD(P)-binding domain"/>
    <property type="match status" value="1"/>
</dbReference>
<proteinExistence type="inferred from homology"/>
<dbReference type="InterPro" id="IPR052542">
    <property type="entry name" value="Cholesterol_Oxidase"/>
</dbReference>
<evidence type="ECO:0000256" key="2">
    <source>
        <dbReference type="ARBA" id="ARBA00010790"/>
    </source>
</evidence>
<dbReference type="EMBL" id="BAAARY010000014">
    <property type="protein sequence ID" value="GAA2528095.1"/>
    <property type="molecule type" value="Genomic_DNA"/>
</dbReference>
<comment type="similarity">
    <text evidence="2">Belongs to the GMC oxidoreductase family.</text>
</comment>
<organism evidence="7 8">
    <name type="scientific">Pilimelia columellifera subsp. columellifera</name>
    <dbReference type="NCBI Taxonomy" id="706583"/>
    <lineage>
        <taxon>Bacteria</taxon>
        <taxon>Bacillati</taxon>
        <taxon>Actinomycetota</taxon>
        <taxon>Actinomycetes</taxon>
        <taxon>Micromonosporales</taxon>
        <taxon>Micromonosporaceae</taxon>
        <taxon>Pilimelia</taxon>
    </lineage>
</organism>
<dbReference type="Proteomes" id="UP001499978">
    <property type="component" value="Unassembled WGS sequence"/>
</dbReference>
<evidence type="ECO:0000256" key="3">
    <source>
        <dbReference type="ARBA" id="ARBA00022630"/>
    </source>
</evidence>
<keyword evidence="5" id="KW-0560">Oxidoreductase</keyword>
<gene>
    <name evidence="7" type="ORF">GCM10010201_28790</name>
</gene>
<keyword evidence="8" id="KW-1185">Reference proteome</keyword>
<dbReference type="InterPro" id="IPR000172">
    <property type="entry name" value="GMC_OxRdtase_N"/>
</dbReference>
<reference evidence="8" key="1">
    <citation type="journal article" date="2019" name="Int. J. Syst. Evol. Microbiol.">
        <title>The Global Catalogue of Microorganisms (GCM) 10K type strain sequencing project: providing services to taxonomists for standard genome sequencing and annotation.</title>
        <authorList>
            <consortium name="The Broad Institute Genomics Platform"/>
            <consortium name="The Broad Institute Genome Sequencing Center for Infectious Disease"/>
            <person name="Wu L."/>
            <person name="Ma J."/>
        </authorList>
    </citation>
    <scope>NUCLEOTIDE SEQUENCE [LARGE SCALE GENOMIC DNA]</scope>
    <source>
        <strain evidence="8">JCM 3367</strain>
    </source>
</reference>
<dbReference type="PROSITE" id="PS51318">
    <property type="entry name" value="TAT"/>
    <property type="match status" value="1"/>
</dbReference>
<comment type="cofactor">
    <cofactor evidence="1">
        <name>FAD</name>
        <dbReference type="ChEBI" id="CHEBI:57692"/>
    </cofactor>
</comment>
<evidence type="ECO:0000256" key="1">
    <source>
        <dbReference type="ARBA" id="ARBA00001974"/>
    </source>
</evidence>
<dbReference type="RefSeq" id="WP_344173285.1">
    <property type="nucleotide sequence ID" value="NZ_BAAARY010000014.1"/>
</dbReference>
<evidence type="ECO:0000313" key="7">
    <source>
        <dbReference type="EMBL" id="GAA2528095.1"/>
    </source>
</evidence>
<accession>A0ABP6B123</accession>
<dbReference type="PANTHER" id="PTHR47470:SF1">
    <property type="entry name" value="FAD-DEPENDENT OXIDOREDUCTASE 2 FAD BINDING DOMAIN-CONTAINING PROTEIN"/>
    <property type="match status" value="1"/>
</dbReference>
<dbReference type="Pfam" id="PF00732">
    <property type="entry name" value="GMC_oxred_N"/>
    <property type="match status" value="1"/>
</dbReference>
<evidence type="ECO:0000259" key="6">
    <source>
        <dbReference type="Pfam" id="PF00732"/>
    </source>
</evidence>
<dbReference type="SUPFAM" id="SSF54373">
    <property type="entry name" value="FAD-linked reductases, C-terminal domain"/>
    <property type="match status" value="1"/>
</dbReference>
<sequence length="536" mass="56826">MRPHTATRRHVLIGTATAAAGAVVGPGHAVQAAPGAPVDVPALVIGTGYGGSVAALRLALAGHRVTMLEMGQEWNRPGHDGRVFARMTEPDERSMWLRRRTAMPISHLTGVPLDRPIKLGAGVLDRVDFAAMGVYCGVGVGGGSLVNGGMAVRPRRDYLAEVMPGLPLDDFFARHLPLAERELGVNHVTEALLEASPYYQYARLGRDTAQASGRRVVPVPNVYDFAYLEQEAAGQAPGSATANEVIFGNNHGKRDLTKTYLARARATGLVTVQAATRASGIERAGDAFVVRAEMLTADGTVSGTVVYRAPRVFLAAGSLGTTELLLRSRAAGGLTGLSEELGFGWGPNGNTMLGRANHVWQPTGARQSTIPVLGIDNWAYATGQDRVFAEIAPFPAGIDTYLSLYLAITASASRARLSWDATAGRMILDWTRAHAAASVTAVRRTFDAINAKQGSTYRVDLFGSDRTFSDHFTYHPLGGCVLGTVTDRAGRVRGQGGLYIVDGSLAPGSLGVNPFLTITALAEQIMETVLAEDLRS</sequence>
<dbReference type="InterPro" id="IPR036188">
    <property type="entry name" value="FAD/NAD-bd_sf"/>
</dbReference>
<evidence type="ECO:0000256" key="4">
    <source>
        <dbReference type="ARBA" id="ARBA00022827"/>
    </source>
</evidence>
<evidence type="ECO:0000256" key="5">
    <source>
        <dbReference type="ARBA" id="ARBA00023002"/>
    </source>
</evidence>
<name>A0ABP6B123_9ACTN</name>
<dbReference type="PANTHER" id="PTHR47470">
    <property type="entry name" value="CHOLESTEROL OXIDASE"/>
    <property type="match status" value="1"/>
</dbReference>
<dbReference type="Gene3D" id="3.30.410.10">
    <property type="entry name" value="Cholesterol Oxidase, domain 2"/>
    <property type="match status" value="1"/>
</dbReference>
<comment type="caution">
    <text evidence="7">The sequence shown here is derived from an EMBL/GenBank/DDBJ whole genome shotgun (WGS) entry which is preliminary data.</text>
</comment>
<evidence type="ECO:0000313" key="8">
    <source>
        <dbReference type="Proteomes" id="UP001499978"/>
    </source>
</evidence>
<dbReference type="Gene3D" id="3.50.50.60">
    <property type="entry name" value="FAD/NAD(P)-binding domain"/>
    <property type="match status" value="1"/>
</dbReference>
<keyword evidence="4" id="KW-0274">FAD</keyword>